<proteinExistence type="predicted"/>
<dbReference type="InterPro" id="IPR002562">
    <property type="entry name" value="3'-5'_exonuclease_dom"/>
</dbReference>
<organism evidence="2 3">
    <name type="scientific">Allohahella marinimesophila</name>
    <dbReference type="NCBI Taxonomy" id="1054972"/>
    <lineage>
        <taxon>Bacteria</taxon>
        <taxon>Pseudomonadati</taxon>
        <taxon>Pseudomonadota</taxon>
        <taxon>Gammaproteobacteria</taxon>
        <taxon>Oceanospirillales</taxon>
        <taxon>Hahellaceae</taxon>
        <taxon>Allohahella</taxon>
    </lineage>
</organism>
<feature type="domain" description="HRDC" evidence="1">
    <location>
        <begin position="240"/>
        <end position="322"/>
    </location>
</feature>
<dbReference type="InterPro" id="IPR044876">
    <property type="entry name" value="HRDC_dom_sf"/>
</dbReference>
<evidence type="ECO:0000313" key="3">
    <source>
        <dbReference type="Proteomes" id="UP001501337"/>
    </source>
</evidence>
<dbReference type="EMBL" id="BAABBO010000010">
    <property type="protein sequence ID" value="GAA3964503.1"/>
    <property type="molecule type" value="Genomic_DNA"/>
</dbReference>
<sequence length="426" mass="47371">MPELRLFDQIIPVAQQHDAAVFWIDNADDLATAISILESAELLALDTEFIRVGTFYPSLALIQIYDGRQCFLIDPLAELDLTSLTSIFLAENCVKAMHAASEDIEIFHMVGLPTPTPLFDTQLAELFDPSEAQGAGLQALVSYHLQIDIDKGETRSDWLQRPLSAAQLNYAVADVIYLFALAAHRLDTLSQDAGSQRRLALCFEEAQQRYPVPEKRRNAEFEMKDFKDYYLGMRKAFALPPPSQRILQELAAWREVEARERNIARKKICDDDLLMVMAKEQIHAPDGLHRVRRMGQKFNGLRRYGPTLVALTAKAMDEGPGEAFRLITPPLPKSFKQVVKQVKAHIAEVAAREGIAPEILAGRKQIEELVLWVNRAHIPAGVRAEDGDAIALTSGWRGDLLMPDIIEISRLDASSGSASTGSGTSE</sequence>
<dbReference type="CDD" id="cd06142">
    <property type="entry name" value="RNaseD_exo"/>
    <property type="match status" value="1"/>
</dbReference>
<comment type="caution">
    <text evidence="2">The sequence shown here is derived from an EMBL/GenBank/DDBJ whole genome shotgun (WGS) entry which is preliminary data.</text>
</comment>
<evidence type="ECO:0000259" key="1">
    <source>
        <dbReference type="PROSITE" id="PS50967"/>
    </source>
</evidence>
<dbReference type="Pfam" id="PF01612">
    <property type="entry name" value="DNA_pol_A_exo1"/>
    <property type="match status" value="1"/>
</dbReference>
<gene>
    <name evidence="2" type="primary">rnd</name>
    <name evidence="2" type="ORF">GCM10022278_22840</name>
</gene>
<dbReference type="SMART" id="SM00474">
    <property type="entry name" value="35EXOc"/>
    <property type="match status" value="1"/>
</dbReference>
<dbReference type="Proteomes" id="UP001501337">
    <property type="component" value="Unassembled WGS sequence"/>
</dbReference>
<dbReference type="InterPro" id="IPR048579">
    <property type="entry name" value="RNAseD_HRDC_C"/>
</dbReference>
<evidence type="ECO:0000313" key="2">
    <source>
        <dbReference type="EMBL" id="GAA3964503.1"/>
    </source>
</evidence>
<dbReference type="SUPFAM" id="SSF47819">
    <property type="entry name" value="HRDC-like"/>
    <property type="match status" value="2"/>
</dbReference>
<dbReference type="Gene3D" id="3.30.420.10">
    <property type="entry name" value="Ribonuclease H-like superfamily/Ribonuclease H"/>
    <property type="match status" value="1"/>
</dbReference>
<dbReference type="PANTHER" id="PTHR47649">
    <property type="entry name" value="RIBONUCLEASE D"/>
    <property type="match status" value="1"/>
</dbReference>
<dbReference type="InterPro" id="IPR012337">
    <property type="entry name" value="RNaseH-like_sf"/>
</dbReference>
<reference evidence="3" key="1">
    <citation type="journal article" date="2019" name="Int. J. Syst. Evol. Microbiol.">
        <title>The Global Catalogue of Microorganisms (GCM) 10K type strain sequencing project: providing services to taxonomists for standard genome sequencing and annotation.</title>
        <authorList>
            <consortium name="The Broad Institute Genomics Platform"/>
            <consortium name="The Broad Institute Genome Sequencing Center for Infectious Disease"/>
            <person name="Wu L."/>
            <person name="Ma J."/>
        </authorList>
    </citation>
    <scope>NUCLEOTIDE SEQUENCE [LARGE SCALE GENOMIC DNA]</scope>
    <source>
        <strain evidence="3">JCM 17555</strain>
    </source>
</reference>
<accession>A0ABP7PF17</accession>
<protein>
    <submittedName>
        <fullName evidence="2">Ribonuclease D</fullName>
    </submittedName>
</protein>
<dbReference type="Pfam" id="PF00570">
    <property type="entry name" value="HRDC"/>
    <property type="match status" value="1"/>
</dbReference>
<keyword evidence="3" id="KW-1185">Reference proteome</keyword>
<name>A0ABP7PF17_9GAMM</name>
<dbReference type="InterPro" id="IPR036397">
    <property type="entry name" value="RNaseH_sf"/>
</dbReference>
<dbReference type="RefSeq" id="WP_344806431.1">
    <property type="nucleotide sequence ID" value="NZ_BAABBO010000010.1"/>
</dbReference>
<dbReference type="Gene3D" id="1.10.150.80">
    <property type="entry name" value="HRDC domain"/>
    <property type="match status" value="2"/>
</dbReference>
<dbReference type="InterPro" id="IPR010997">
    <property type="entry name" value="HRDC-like_sf"/>
</dbReference>
<dbReference type="PROSITE" id="PS50967">
    <property type="entry name" value="HRDC"/>
    <property type="match status" value="1"/>
</dbReference>
<dbReference type="SUPFAM" id="SSF53098">
    <property type="entry name" value="Ribonuclease H-like"/>
    <property type="match status" value="1"/>
</dbReference>
<dbReference type="InterPro" id="IPR002121">
    <property type="entry name" value="HRDC_dom"/>
</dbReference>
<dbReference type="PANTHER" id="PTHR47649:SF1">
    <property type="entry name" value="RIBONUCLEASE D"/>
    <property type="match status" value="1"/>
</dbReference>
<dbReference type="Pfam" id="PF21293">
    <property type="entry name" value="RNAseD_HRDC_C"/>
    <property type="match status" value="1"/>
</dbReference>
<dbReference type="InterPro" id="IPR051086">
    <property type="entry name" value="RNase_D-like"/>
</dbReference>